<dbReference type="EMBL" id="JBHRYQ010000001">
    <property type="protein sequence ID" value="MFC3813193.1"/>
    <property type="molecule type" value="Genomic_DNA"/>
</dbReference>
<dbReference type="InterPro" id="IPR007184">
    <property type="entry name" value="Mannoside_phosphorylase"/>
</dbReference>
<comment type="similarity">
    <text evidence="3">Belongs to the glycosyl hydrolase 130 family.</text>
</comment>
<sequence length="349" mass="40214">MIEVIKKGILIEKTPIEFENSGVLNPATIKEGEFVHMFYRAVSFYNYSSIGYCKLEGPHTVVKRNQTAIIVPDFDYESHGLEDPRIVKIDDLYYLTYTAYDGINALGALAVSTDLIHWEKKGIIVPQITYDEFNLLVPQENIHNDNKYVRFNDQNHLQSSTEKEVLLWDKNLIFFPRKLNGKFYFLHRIKPDIQILVGVEKLEELTEQFWVKYFSTFKENVVLSSKYDHEISYIGGGCPPIETQDGWLIIYHGVRDSINGYIYSACAALLDLENPQKEIGRLPYPLFEPTRIWEINGEVNNVCFPTGTALFGDTLYIYYGAADERICYASVSLSELLLELKKNSIQNEK</sequence>
<dbReference type="CDD" id="cd18614">
    <property type="entry name" value="GH130"/>
    <property type="match status" value="1"/>
</dbReference>
<accession>A0ABV7Z4S2</accession>
<gene>
    <name evidence="4" type="ORF">ACFOOI_21180</name>
</gene>
<dbReference type="PANTHER" id="PTHR34106">
    <property type="entry name" value="GLYCOSIDASE"/>
    <property type="match status" value="1"/>
</dbReference>
<dbReference type="PANTHER" id="PTHR34106:SF5">
    <property type="entry name" value="GLYCOSIDASE"/>
    <property type="match status" value="1"/>
</dbReference>
<dbReference type="PIRSF" id="PIRSF016202">
    <property type="entry name" value="PH1107"/>
    <property type="match status" value="1"/>
</dbReference>
<dbReference type="Pfam" id="PF04041">
    <property type="entry name" value="Glyco_hydro_130"/>
    <property type="match status" value="1"/>
</dbReference>
<proteinExistence type="inferred from homology"/>
<reference evidence="5" key="1">
    <citation type="journal article" date="2019" name="Int. J. Syst. Evol. Microbiol.">
        <title>The Global Catalogue of Microorganisms (GCM) 10K type strain sequencing project: providing services to taxonomists for standard genome sequencing and annotation.</title>
        <authorList>
            <consortium name="The Broad Institute Genomics Platform"/>
            <consortium name="The Broad Institute Genome Sequencing Center for Infectious Disease"/>
            <person name="Wu L."/>
            <person name="Ma J."/>
        </authorList>
    </citation>
    <scope>NUCLEOTIDE SEQUENCE [LARGE SCALE GENOMIC DNA]</scope>
    <source>
        <strain evidence="5">CECT 7956</strain>
    </source>
</reference>
<dbReference type="Proteomes" id="UP001595616">
    <property type="component" value="Unassembled WGS sequence"/>
</dbReference>
<organism evidence="4 5">
    <name type="scientific">Lacihabitans lacunae</name>
    <dbReference type="NCBI Taxonomy" id="1028214"/>
    <lineage>
        <taxon>Bacteria</taxon>
        <taxon>Pseudomonadati</taxon>
        <taxon>Bacteroidota</taxon>
        <taxon>Cytophagia</taxon>
        <taxon>Cytophagales</taxon>
        <taxon>Leadbetterellaceae</taxon>
        <taxon>Lacihabitans</taxon>
    </lineage>
</organism>
<name>A0ABV7Z4S2_9BACT</name>
<dbReference type="InterPro" id="IPR023296">
    <property type="entry name" value="Glyco_hydro_beta-prop_sf"/>
</dbReference>
<keyword evidence="2" id="KW-0808">Transferase</keyword>
<evidence type="ECO:0000313" key="5">
    <source>
        <dbReference type="Proteomes" id="UP001595616"/>
    </source>
</evidence>
<keyword evidence="1" id="KW-0328">Glycosyltransferase</keyword>
<evidence type="ECO:0000313" key="4">
    <source>
        <dbReference type="EMBL" id="MFC3813193.1"/>
    </source>
</evidence>
<dbReference type="Gene3D" id="2.115.10.20">
    <property type="entry name" value="Glycosyl hydrolase domain, family 43"/>
    <property type="match status" value="1"/>
</dbReference>
<protein>
    <recommendedName>
        <fullName evidence="6">Pesticidal protein Cry7Aa</fullName>
    </recommendedName>
</protein>
<dbReference type="RefSeq" id="WP_379840098.1">
    <property type="nucleotide sequence ID" value="NZ_JBHRYQ010000001.1"/>
</dbReference>
<evidence type="ECO:0000256" key="1">
    <source>
        <dbReference type="ARBA" id="ARBA00022676"/>
    </source>
</evidence>
<dbReference type="SUPFAM" id="SSF75005">
    <property type="entry name" value="Arabinanase/levansucrase/invertase"/>
    <property type="match status" value="1"/>
</dbReference>
<comment type="caution">
    <text evidence="4">The sequence shown here is derived from an EMBL/GenBank/DDBJ whole genome shotgun (WGS) entry which is preliminary data.</text>
</comment>
<keyword evidence="5" id="KW-1185">Reference proteome</keyword>
<evidence type="ECO:0008006" key="6">
    <source>
        <dbReference type="Google" id="ProtNLM"/>
    </source>
</evidence>
<evidence type="ECO:0000256" key="3">
    <source>
        <dbReference type="ARBA" id="ARBA00024356"/>
    </source>
</evidence>
<evidence type="ECO:0000256" key="2">
    <source>
        <dbReference type="ARBA" id="ARBA00022679"/>
    </source>
</evidence>